<dbReference type="InterPro" id="IPR036388">
    <property type="entry name" value="WH-like_DNA-bd_sf"/>
</dbReference>
<dbReference type="InterPro" id="IPR001867">
    <property type="entry name" value="OmpR/PhoB-type_DNA-bd"/>
</dbReference>
<feature type="domain" description="OmpR/PhoB-type" evidence="4">
    <location>
        <begin position="1"/>
        <end position="97"/>
    </location>
</feature>
<dbReference type="PRINTS" id="PR00364">
    <property type="entry name" value="DISEASERSIST"/>
</dbReference>
<organism evidence="5 6">
    <name type="scientific">Gordonia rubripertincta</name>
    <name type="common">Rhodococcus corallinus</name>
    <dbReference type="NCBI Taxonomy" id="36822"/>
    <lineage>
        <taxon>Bacteria</taxon>
        <taxon>Bacillati</taxon>
        <taxon>Actinomycetota</taxon>
        <taxon>Actinomycetes</taxon>
        <taxon>Mycobacteriales</taxon>
        <taxon>Gordoniaceae</taxon>
        <taxon>Gordonia</taxon>
    </lineage>
</organism>
<dbReference type="EMBL" id="JAPWIE010000003">
    <property type="protein sequence ID" value="MCZ4550965.1"/>
    <property type="molecule type" value="Genomic_DNA"/>
</dbReference>
<dbReference type="Gene3D" id="1.25.40.10">
    <property type="entry name" value="Tetratricopeptide repeat domain"/>
    <property type="match status" value="1"/>
</dbReference>
<dbReference type="InterPro" id="IPR027417">
    <property type="entry name" value="P-loop_NTPase"/>
</dbReference>
<gene>
    <name evidence="5" type="ORF">O4213_13300</name>
</gene>
<comment type="caution">
    <text evidence="5">The sequence shown here is derived from an EMBL/GenBank/DDBJ whole genome shotgun (WGS) entry which is preliminary data.</text>
</comment>
<accession>A0ABT4MVC3</accession>
<evidence type="ECO:0000259" key="4">
    <source>
        <dbReference type="PROSITE" id="PS51755"/>
    </source>
</evidence>
<comment type="similarity">
    <text evidence="1">Belongs to the AfsR/DnrI/RedD regulatory family.</text>
</comment>
<dbReference type="SUPFAM" id="SSF46894">
    <property type="entry name" value="C-terminal effector domain of the bipartite response regulators"/>
    <property type="match status" value="1"/>
</dbReference>
<evidence type="ECO:0000313" key="5">
    <source>
        <dbReference type="EMBL" id="MCZ4550965.1"/>
    </source>
</evidence>
<dbReference type="Pfam" id="PF00486">
    <property type="entry name" value="Trans_reg_C"/>
    <property type="match status" value="1"/>
</dbReference>
<dbReference type="InterPro" id="IPR005158">
    <property type="entry name" value="BTAD"/>
</dbReference>
<dbReference type="InterPro" id="IPR002182">
    <property type="entry name" value="NB-ARC"/>
</dbReference>
<dbReference type="Pfam" id="PF00931">
    <property type="entry name" value="NB-ARC"/>
    <property type="match status" value="1"/>
</dbReference>
<dbReference type="SMART" id="SM01043">
    <property type="entry name" value="BTAD"/>
    <property type="match status" value="1"/>
</dbReference>
<dbReference type="SMART" id="SM00862">
    <property type="entry name" value="Trans_reg_C"/>
    <property type="match status" value="1"/>
</dbReference>
<sequence length="955" mass="104015">MEFRDLGPLLVESDGLSRPPGGARLSTVLAVLLARVGDAVPTSALITAIWGDDPPERSVKVLESHIWRLRRMLEPGRGPGAAPTVLITDQAGYRLAVPTERVDSQVLMRSVSEVRQSLTDNNFDQTLAISDGALSRWRGDFCADVVDTGSLEPLRTRLSDLRLDLVEARASALMQVGQPERAVNEISEVLEENPLRERLWMHRILGLYQSGRQAAALDAFSTVRRILADELGIDPGPELKQLHRQILDHDERLRPRAVPASQSRPVEVQLPSRRSRIVGRTDELNDLVQSLDNSRLVTVIGPGGVGKTRLATEVAFTVREHFGDGIWFVDLASIAQADSVPALVANVLGLRPVADTQIDRLVRAHVSSRRLLIVLDNCEHVLPDVAAFVDDLLDSSERSSVLATSREPLEVVDERRYRLAPLAVPSLKDSAADIGASASVRLFLERADDGRDLDLDGHDGVAIARICAAVGGLPLGIELAAARARTFDLSEIADSLDRAPAHLSRSGRGTGRHSNLLATVDWGYRLAGTDEQILHRRLAVLPGQFTLEAAAQLSTIAPLSESDALDLVGGLVHRSMLVSERSPTASRNTRFSQLVPIRAHAAGELTATERRHAESVRDRWVIGRITAAPDPGRTEQLEYYEWLEDNRASVRAVLRSTLIEKPTIDGLAMVWRLIFFWHDREATVEFIRWSELAEAALALMTPGAFDIGVGWAISGCAQALGHNGVAAEKALAQAIPILVNPPVERRSEAMRILFVVSVCAWTGDVFEWALRAAVAIPDLADGPEDDHTVLGARSILAASALVDGDGAAALAQADAVLADNAAVGNNMAALFANITHSIAAKFAGDGARGLRYCDEVLRTQKLLGTHSFSESFETRGNHFVNAGQLDEAARNLGLSYALSRRQSRDWPWHPGTDAQLDFVRAELGFEFADHWNSGVRLAQLDPLQIVSDLELEIRK</sequence>
<dbReference type="Gene3D" id="1.10.10.10">
    <property type="entry name" value="Winged helix-like DNA-binding domain superfamily/Winged helix DNA-binding domain"/>
    <property type="match status" value="1"/>
</dbReference>
<evidence type="ECO:0000256" key="2">
    <source>
        <dbReference type="ARBA" id="ARBA00023125"/>
    </source>
</evidence>
<dbReference type="Pfam" id="PF03704">
    <property type="entry name" value="BTAD"/>
    <property type="match status" value="1"/>
</dbReference>
<dbReference type="PROSITE" id="PS51755">
    <property type="entry name" value="OMPR_PHOB"/>
    <property type="match status" value="1"/>
</dbReference>
<protein>
    <submittedName>
        <fullName evidence="5">BTAD domain-containing putative transcriptional regulator</fullName>
    </submittedName>
</protein>
<keyword evidence="6" id="KW-1185">Reference proteome</keyword>
<dbReference type="SUPFAM" id="SSF52540">
    <property type="entry name" value="P-loop containing nucleoside triphosphate hydrolases"/>
    <property type="match status" value="1"/>
</dbReference>
<dbReference type="PANTHER" id="PTHR47691">
    <property type="entry name" value="REGULATOR-RELATED"/>
    <property type="match status" value="1"/>
</dbReference>
<proteinExistence type="inferred from homology"/>
<dbReference type="Gene3D" id="3.40.50.300">
    <property type="entry name" value="P-loop containing nucleotide triphosphate hydrolases"/>
    <property type="match status" value="1"/>
</dbReference>
<keyword evidence="2 3" id="KW-0238">DNA-binding</keyword>
<dbReference type="SUPFAM" id="SSF48452">
    <property type="entry name" value="TPR-like"/>
    <property type="match status" value="1"/>
</dbReference>
<evidence type="ECO:0000256" key="1">
    <source>
        <dbReference type="ARBA" id="ARBA00005820"/>
    </source>
</evidence>
<dbReference type="PANTHER" id="PTHR47691:SF3">
    <property type="entry name" value="HTH-TYPE TRANSCRIPTIONAL REGULATOR RV0890C-RELATED"/>
    <property type="match status" value="1"/>
</dbReference>
<feature type="DNA-binding region" description="OmpR/PhoB-type" evidence="3">
    <location>
        <begin position="1"/>
        <end position="97"/>
    </location>
</feature>
<dbReference type="InterPro" id="IPR016032">
    <property type="entry name" value="Sig_transdc_resp-reg_C-effctor"/>
</dbReference>
<dbReference type="Proteomes" id="UP001067235">
    <property type="component" value="Unassembled WGS sequence"/>
</dbReference>
<dbReference type="InterPro" id="IPR011990">
    <property type="entry name" value="TPR-like_helical_dom_sf"/>
</dbReference>
<reference evidence="5" key="1">
    <citation type="submission" date="2022-12" db="EMBL/GenBank/DDBJ databases">
        <authorList>
            <person name="Krivoruchko A.V."/>
            <person name="Elkin A."/>
        </authorList>
    </citation>
    <scope>NUCLEOTIDE SEQUENCE</scope>
    <source>
        <strain evidence="5">IEGM 1388</strain>
    </source>
</reference>
<evidence type="ECO:0000256" key="3">
    <source>
        <dbReference type="PROSITE-ProRule" id="PRU01091"/>
    </source>
</evidence>
<dbReference type="RefSeq" id="WP_301571569.1">
    <property type="nucleotide sequence ID" value="NZ_JAPWIE010000003.1"/>
</dbReference>
<name>A0ABT4MVC3_GORRU</name>
<evidence type="ECO:0000313" key="6">
    <source>
        <dbReference type="Proteomes" id="UP001067235"/>
    </source>
</evidence>
<dbReference type="CDD" id="cd15831">
    <property type="entry name" value="BTAD"/>
    <property type="match status" value="1"/>
</dbReference>